<reference evidence="1" key="1">
    <citation type="submission" date="2020-02" db="EMBL/GenBank/DDBJ databases">
        <title>PAGI-encoded CrpP-like fluoroquinolone-modifying enzymes among Pseudomonas aeruginosa clinical isolates in Europe.</title>
        <authorList>
            <person name="Ortiz de la Rosa J.M."/>
            <person name="Nordmann P."/>
            <person name="Poirel L."/>
        </authorList>
    </citation>
    <scope>NUCLEOTIDE SEQUENCE</scope>
    <source>
        <strain evidence="1">PAGI-184</strain>
    </source>
</reference>
<sequence>MGSASTLTPRAFGNHHAPLHQLDYTPRGFTAPRGRCGSSFQEVPMPSPTPLYQIEECPDLYVDACVCDEQRNLVFLSAWGRDTVTQEFLARLTLGREENGIDHFHIIVDGRRLPVFPNQDLLEKRTTRQFRGTLFGSLLNLWLFDRRASAPDRGNHLAFALLQRDEDPHQRLWPLVMETCPLPLLQHWREPVMEVLTQHQMLTALPGTIGNVCAWRLALRVDVLEPTLGELIRESILTTDAQAQA</sequence>
<dbReference type="EMBL" id="MT074673">
    <property type="protein sequence ID" value="QIU80231.1"/>
    <property type="molecule type" value="Genomic_DNA"/>
</dbReference>
<organism evidence="1">
    <name type="scientific">Pseudomonas aeruginosa</name>
    <dbReference type="NCBI Taxonomy" id="287"/>
    <lineage>
        <taxon>Bacteria</taxon>
        <taxon>Pseudomonadati</taxon>
        <taxon>Pseudomonadota</taxon>
        <taxon>Gammaproteobacteria</taxon>
        <taxon>Pseudomonadales</taxon>
        <taxon>Pseudomonadaceae</taxon>
        <taxon>Pseudomonas</taxon>
    </lineage>
</organism>
<name>A0A6H0JKI9_PSEAI</name>
<evidence type="ECO:0000313" key="1">
    <source>
        <dbReference type="EMBL" id="QIU80231.1"/>
    </source>
</evidence>
<proteinExistence type="predicted"/>
<dbReference type="AlphaFoldDB" id="A0A6H0JKI9"/>
<protein>
    <submittedName>
        <fullName evidence="1">Uncharacterized protein</fullName>
    </submittedName>
</protein>
<accession>A0A6H0JKI9</accession>